<evidence type="ECO:0000256" key="10">
    <source>
        <dbReference type="ARBA" id="ARBA00022842"/>
    </source>
</evidence>
<dbReference type="PANTHER" id="PTHR45852:SF1">
    <property type="entry name" value="SERINE_THREONINE-PROTEIN KINASE RIO2"/>
    <property type="match status" value="1"/>
</dbReference>
<dbReference type="SMART" id="SM00090">
    <property type="entry name" value="RIO"/>
    <property type="match status" value="1"/>
</dbReference>
<evidence type="ECO:0000256" key="5">
    <source>
        <dbReference type="ARBA" id="ARBA00022679"/>
    </source>
</evidence>
<evidence type="ECO:0000256" key="2">
    <source>
        <dbReference type="ARBA" id="ARBA00009196"/>
    </source>
</evidence>
<dbReference type="InterPro" id="IPR018934">
    <property type="entry name" value="RIO_dom"/>
</dbReference>
<dbReference type="FunFam" id="1.10.10.10:FF:000053">
    <property type="entry name" value="Serine/threonine-protein kinase RIO2"/>
    <property type="match status" value="1"/>
</dbReference>
<evidence type="ECO:0000256" key="7">
    <source>
        <dbReference type="ARBA" id="ARBA00022741"/>
    </source>
</evidence>
<keyword evidence="10" id="KW-0460">Magnesium</keyword>
<comment type="caution">
    <text evidence="17">The sequence shown here is derived from an EMBL/GenBank/DDBJ whole genome shotgun (WGS) entry which is preliminary data.</text>
</comment>
<evidence type="ECO:0000256" key="12">
    <source>
        <dbReference type="ARBA" id="ARBA00048679"/>
    </source>
</evidence>
<evidence type="ECO:0000256" key="4">
    <source>
        <dbReference type="ARBA" id="ARBA00022527"/>
    </source>
</evidence>
<dbReference type="EC" id="2.7.11.1" evidence="3"/>
<feature type="compositionally biased region" description="Acidic residues" evidence="15">
    <location>
        <begin position="294"/>
        <end position="306"/>
    </location>
</feature>
<dbReference type="Gene3D" id="1.10.510.10">
    <property type="entry name" value="Transferase(Phosphotransferase) domain 1"/>
    <property type="match status" value="1"/>
</dbReference>
<comment type="similarity">
    <text evidence="2">Belongs to the protein kinase superfamily. RIO-type Ser/Thr kinase family.</text>
</comment>
<feature type="compositionally biased region" description="Basic residues" evidence="15">
    <location>
        <begin position="518"/>
        <end position="527"/>
    </location>
</feature>
<dbReference type="Pfam" id="PF01163">
    <property type="entry name" value="RIO1"/>
    <property type="match status" value="1"/>
</dbReference>
<keyword evidence="8 17" id="KW-0418">Kinase</keyword>
<dbReference type="InterPro" id="IPR011009">
    <property type="entry name" value="Kinase-like_dom_sf"/>
</dbReference>
<evidence type="ECO:0000256" key="8">
    <source>
        <dbReference type="ARBA" id="ARBA00022777"/>
    </source>
</evidence>
<comment type="cofactor">
    <cofactor evidence="1">
        <name>Mg(2+)</name>
        <dbReference type="ChEBI" id="CHEBI:18420"/>
    </cofactor>
</comment>
<reference evidence="17" key="1">
    <citation type="submission" date="2023-02" db="EMBL/GenBank/DDBJ databases">
        <title>Identification and recombinant expression of a fungal hydrolase from Papiliotrema laurentii that hydrolyzes apple cutin and clears colloidal polyester polyurethane.</title>
        <authorList>
            <consortium name="DOE Joint Genome Institute"/>
            <person name="Roman V.A."/>
            <person name="Bojanowski C."/>
            <person name="Crable B.R."/>
            <person name="Wagner D.N."/>
            <person name="Hung C.S."/>
            <person name="Nadeau L.J."/>
            <person name="Schratz L."/>
            <person name="Haridas S."/>
            <person name="Pangilinan J."/>
            <person name="Lipzen A."/>
            <person name="Na H."/>
            <person name="Yan M."/>
            <person name="Ng V."/>
            <person name="Grigoriev I.V."/>
            <person name="Spatafora J.W."/>
            <person name="Barlow D."/>
            <person name="Biffinger J."/>
            <person name="Kelley-Loughnane N."/>
            <person name="Varaljay V.A."/>
            <person name="Crookes-Goodson W.J."/>
        </authorList>
    </citation>
    <scope>NUCLEOTIDE SEQUENCE</scope>
    <source>
        <strain evidence="17">5307AH</strain>
    </source>
</reference>
<evidence type="ECO:0000256" key="6">
    <source>
        <dbReference type="ARBA" id="ARBA00022723"/>
    </source>
</evidence>
<feature type="compositionally biased region" description="Basic and acidic residues" evidence="15">
    <location>
        <begin position="528"/>
        <end position="541"/>
    </location>
</feature>
<evidence type="ECO:0000256" key="13">
    <source>
        <dbReference type="ARBA" id="ARBA00068353"/>
    </source>
</evidence>
<dbReference type="SUPFAM" id="SSF46785">
    <property type="entry name" value="Winged helix' DNA-binding domain"/>
    <property type="match status" value="1"/>
</dbReference>
<evidence type="ECO:0000256" key="14">
    <source>
        <dbReference type="ARBA" id="ARBA00068837"/>
    </source>
</evidence>
<evidence type="ECO:0000256" key="9">
    <source>
        <dbReference type="ARBA" id="ARBA00022840"/>
    </source>
</evidence>
<dbReference type="FunFam" id="3.30.200.20:FF:000052">
    <property type="entry name" value="Serine/threonine-protein kinase RIO2"/>
    <property type="match status" value="1"/>
</dbReference>
<dbReference type="Pfam" id="PF09202">
    <property type="entry name" value="Rio2_N"/>
    <property type="match status" value="1"/>
</dbReference>
<feature type="domain" description="RIO kinase" evidence="16">
    <location>
        <begin position="65"/>
        <end position="294"/>
    </location>
</feature>
<feature type="compositionally biased region" description="Polar residues" evidence="15">
    <location>
        <begin position="464"/>
        <end position="474"/>
    </location>
</feature>
<evidence type="ECO:0000256" key="11">
    <source>
        <dbReference type="ARBA" id="ARBA00047899"/>
    </source>
</evidence>
<dbReference type="GO" id="GO:0005524">
    <property type="term" value="F:ATP binding"/>
    <property type="evidence" value="ECO:0007669"/>
    <property type="project" value="UniProtKB-KW"/>
</dbReference>
<evidence type="ECO:0000256" key="1">
    <source>
        <dbReference type="ARBA" id="ARBA00001946"/>
    </source>
</evidence>
<dbReference type="InterPro" id="IPR030484">
    <property type="entry name" value="Rio2"/>
</dbReference>
<dbReference type="GO" id="GO:0005829">
    <property type="term" value="C:cytosol"/>
    <property type="evidence" value="ECO:0007669"/>
    <property type="project" value="TreeGrafter"/>
</dbReference>
<feature type="compositionally biased region" description="Acidic residues" evidence="15">
    <location>
        <begin position="368"/>
        <end position="396"/>
    </location>
</feature>
<dbReference type="InterPro" id="IPR036388">
    <property type="entry name" value="WH-like_DNA-bd_sf"/>
</dbReference>
<dbReference type="Gene3D" id="1.10.10.10">
    <property type="entry name" value="Winged helix-like DNA-binding domain superfamily/Winged helix DNA-binding domain"/>
    <property type="match status" value="1"/>
</dbReference>
<feature type="region of interest" description="Disordered" evidence="15">
    <location>
        <begin position="358"/>
        <end position="541"/>
    </location>
</feature>
<dbReference type="GO" id="GO:0046872">
    <property type="term" value="F:metal ion binding"/>
    <property type="evidence" value="ECO:0007669"/>
    <property type="project" value="UniProtKB-KW"/>
</dbReference>
<keyword evidence="5" id="KW-0808">Transferase</keyword>
<gene>
    <name evidence="17" type="ORF">DB88DRAFT_465716</name>
</gene>
<dbReference type="SUPFAM" id="SSF56112">
    <property type="entry name" value="Protein kinase-like (PK-like)"/>
    <property type="match status" value="1"/>
</dbReference>
<dbReference type="InterPro" id="IPR036390">
    <property type="entry name" value="WH_DNA-bd_sf"/>
</dbReference>
<sequence length="541" mass="60260">MRLDATDLRYVTPEEFRVLQAVETGSKNHEIVPTPLIAELSGIRSGIITKCLNSLSKRRLVARVAGAKYEGFRLTYGGLDWLSLRTFSKRTPASVAAVGNKIGVGKESDIYVVKGEDGVERVLKLHRLGRISFRAIKEKRDYLGKRKSGSWMFMSRLAAQKEFAFMKVLYEHGFPVPIPVDQARHCIVMSLIDSYPLRAVGQVESPSELYATLMALLLRLAHCGLVHGDYNEFNILIHKKTGEPTIIDFPQMVSTRHVNAEFFFDRDVEGVKRFFRRRFRYEPESWPTWKDVLAGDDEAEDDEEGSEGQASKEEGADVPESEAGAAPTGKGKKRVRLDLEVEASGWKGDMQRQLEEYMEAVGDLPASDNDDSDEEEEEESDYDEGEEEEQGEEDAEGQSKAAEPVDEATSQAQMAAKLEALRLNRALGNDDPSDGIQQNSDVDSVSESSEEETDSEDESDTESIAAQTDYTTYQRAPRPPKARMPAKKLGQVDLVRQAVENEMKQKGGSRSTGAGRNKAGKAKGHKWKSSDKYVVGKDSGW</sequence>
<feature type="compositionally biased region" description="Acidic residues" evidence="15">
    <location>
        <begin position="448"/>
        <end position="461"/>
    </location>
</feature>
<dbReference type="GO" id="GO:0030490">
    <property type="term" value="P:maturation of SSU-rRNA"/>
    <property type="evidence" value="ECO:0007669"/>
    <property type="project" value="TreeGrafter"/>
</dbReference>
<comment type="catalytic activity">
    <reaction evidence="12">
        <text>L-seryl-[protein] + ATP = O-phospho-L-seryl-[protein] + ADP + H(+)</text>
        <dbReference type="Rhea" id="RHEA:17989"/>
        <dbReference type="Rhea" id="RHEA-COMP:9863"/>
        <dbReference type="Rhea" id="RHEA-COMP:11604"/>
        <dbReference type="ChEBI" id="CHEBI:15378"/>
        <dbReference type="ChEBI" id="CHEBI:29999"/>
        <dbReference type="ChEBI" id="CHEBI:30616"/>
        <dbReference type="ChEBI" id="CHEBI:83421"/>
        <dbReference type="ChEBI" id="CHEBI:456216"/>
        <dbReference type="EC" id="2.7.11.1"/>
    </reaction>
</comment>
<dbReference type="InterPro" id="IPR000687">
    <property type="entry name" value="RIO_kinase"/>
</dbReference>
<name>A0AAD9CZ79_PAPLA</name>
<feature type="region of interest" description="Disordered" evidence="15">
    <location>
        <begin position="291"/>
        <end position="336"/>
    </location>
</feature>
<organism evidence="17 18">
    <name type="scientific">Papiliotrema laurentii</name>
    <name type="common">Cryptococcus laurentii</name>
    <dbReference type="NCBI Taxonomy" id="5418"/>
    <lineage>
        <taxon>Eukaryota</taxon>
        <taxon>Fungi</taxon>
        <taxon>Dikarya</taxon>
        <taxon>Basidiomycota</taxon>
        <taxon>Agaricomycotina</taxon>
        <taxon>Tremellomycetes</taxon>
        <taxon>Tremellales</taxon>
        <taxon>Rhynchogastremaceae</taxon>
        <taxon>Papiliotrema</taxon>
    </lineage>
</organism>
<evidence type="ECO:0000313" key="18">
    <source>
        <dbReference type="Proteomes" id="UP001182556"/>
    </source>
</evidence>
<keyword evidence="6" id="KW-0479">Metal-binding</keyword>
<dbReference type="EMBL" id="JAODAN010000007">
    <property type="protein sequence ID" value="KAK1923118.1"/>
    <property type="molecule type" value="Genomic_DNA"/>
</dbReference>
<dbReference type="Proteomes" id="UP001182556">
    <property type="component" value="Unassembled WGS sequence"/>
</dbReference>
<proteinExistence type="inferred from homology"/>
<dbReference type="InterPro" id="IPR015285">
    <property type="entry name" value="RIO2_wHTH_N"/>
</dbReference>
<dbReference type="AlphaFoldDB" id="A0AAD9CZ79"/>
<evidence type="ECO:0000259" key="16">
    <source>
        <dbReference type="SMART" id="SM00090"/>
    </source>
</evidence>
<keyword evidence="9" id="KW-0067">ATP-binding</keyword>
<dbReference type="PANTHER" id="PTHR45852">
    <property type="entry name" value="SER/THR-PROTEIN KINASE RIO2"/>
    <property type="match status" value="1"/>
</dbReference>
<keyword evidence="18" id="KW-1185">Reference proteome</keyword>
<comment type="catalytic activity">
    <reaction evidence="11">
        <text>L-threonyl-[protein] + ATP = O-phospho-L-threonyl-[protein] + ADP + H(+)</text>
        <dbReference type="Rhea" id="RHEA:46608"/>
        <dbReference type="Rhea" id="RHEA-COMP:11060"/>
        <dbReference type="Rhea" id="RHEA-COMP:11605"/>
        <dbReference type="ChEBI" id="CHEBI:15378"/>
        <dbReference type="ChEBI" id="CHEBI:30013"/>
        <dbReference type="ChEBI" id="CHEBI:30616"/>
        <dbReference type="ChEBI" id="CHEBI:61977"/>
        <dbReference type="ChEBI" id="CHEBI:456216"/>
        <dbReference type="EC" id="2.7.11.1"/>
    </reaction>
</comment>
<dbReference type="CDD" id="cd05144">
    <property type="entry name" value="RIO2_C"/>
    <property type="match status" value="1"/>
</dbReference>
<dbReference type="GO" id="GO:0030688">
    <property type="term" value="C:preribosome, small subunit precursor"/>
    <property type="evidence" value="ECO:0007669"/>
    <property type="project" value="TreeGrafter"/>
</dbReference>
<evidence type="ECO:0000256" key="3">
    <source>
        <dbReference type="ARBA" id="ARBA00012513"/>
    </source>
</evidence>
<keyword evidence="4" id="KW-0723">Serine/threonine-protein kinase</keyword>
<dbReference type="GO" id="GO:0004674">
    <property type="term" value="F:protein serine/threonine kinase activity"/>
    <property type="evidence" value="ECO:0007669"/>
    <property type="project" value="UniProtKB-KW"/>
</dbReference>
<accession>A0AAD9CZ79</accession>
<protein>
    <recommendedName>
        <fullName evidence="13">Serine/threonine-protein kinase RIO2</fullName>
        <ecNumber evidence="3">2.7.11.1</ecNumber>
    </recommendedName>
    <alternativeName>
        <fullName evidence="14">Serine/threonine-protein kinase rio2</fullName>
    </alternativeName>
</protein>
<evidence type="ECO:0000256" key="15">
    <source>
        <dbReference type="SAM" id="MobiDB-lite"/>
    </source>
</evidence>
<dbReference type="GO" id="GO:0005634">
    <property type="term" value="C:nucleus"/>
    <property type="evidence" value="ECO:0007669"/>
    <property type="project" value="TreeGrafter"/>
</dbReference>
<evidence type="ECO:0000313" key="17">
    <source>
        <dbReference type="EMBL" id="KAK1923118.1"/>
    </source>
</evidence>
<keyword evidence="7" id="KW-0547">Nucleotide-binding</keyword>
<dbReference type="Gene3D" id="3.30.200.20">
    <property type="entry name" value="Phosphorylase Kinase, domain 1"/>
    <property type="match status" value="1"/>
</dbReference>